<dbReference type="EMBL" id="CP019474">
    <property type="protein sequence ID" value="UQC78516.1"/>
    <property type="molecule type" value="Genomic_DNA"/>
</dbReference>
<dbReference type="AlphaFoldDB" id="A0A9Q8WCW1"/>
<keyword evidence="1" id="KW-0812">Transmembrane</keyword>
<gene>
    <name evidence="2" type="ORF">CLUP02_03993</name>
</gene>
<keyword evidence="3" id="KW-1185">Reference proteome</keyword>
<proteinExistence type="predicted"/>
<dbReference type="GeneID" id="73338020"/>
<dbReference type="RefSeq" id="XP_049140153.1">
    <property type="nucleotide sequence ID" value="XM_049283010.1"/>
</dbReference>
<feature type="transmembrane region" description="Helical" evidence="1">
    <location>
        <begin position="21"/>
        <end position="41"/>
    </location>
</feature>
<keyword evidence="1" id="KW-0472">Membrane</keyword>
<evidence type="ECO:0000313" key="3">
    <source>
        <dbReference type="Proteomes" id="UP000830671"/>
    </source>
</evidence>
<protein>
    <submittedName>
        <fullName evidence="2">Uncharacterized protein</fullName>
    </submittedName>
</protein>
<dbReference type="Proteomes" id="UP000830671">
    <property type="component" value="Chromosome 2"/>
</dbReference>
<evidence type="ECO:0000256" key="1">
    <source>
        <dbReference type="SAM" id="Phobius"/>
    </source>
</evidence>
<name>A0A9Q8WCW1_9PEZI</name>
<accession>A0A9Q8WCW1</accession>
<dbReference type="KEGG" id="clup:CLUP02_03993"/>
<keyword evidence="1" id="KW-1133">Transmembrane helix</keyword>
<sequence length="86" mass="9957">MESKNPILFYEPFFDSRNHDFAAFVLFFFFLVLVCLCQNQLLRETGTGEKGEPNGMDDYPSLDIVCVFLEIILTIFAWAWHNSLGL</sequence>
<feature type="transmembrane region" description="Helical" evidence="1">
    <location>
        <begin position="61"/>
        <end position="80"/>
    </location>
</feature>
<organism evidence="2 3">
    <name type="scientific">Colletotrichum lupini</name>
    <dbReference type="NCBI Taxonomy" id="145971"/>
    <lineage>
        <taxon>Eukaryota</taxon>
        <taxon>Fungi</taxon>
        <taxon>Dikarya</taxon>
        <taxon>Ascomycota</taxon>
        <taxon>Pezizomycotina</taxon>
        <taxon>Sordariomycetes</taxon>
        <taxon>Hypocreomycetidae</taxon>
        <taxon>Glomerellales</taxon>
        <taxon>Glomerellaceae</taxon>
        <taxon>Colletotrichum</taxon>
        <taxon>Colletotrichum acutatum species complex</taxon>
    </lineage>
</organism>
<reference evidence="2" key="1">
    <citation type="journal article" date="2021" name="Mol. Plant Microbe Interact.">
        <title>Complete Genome Sequence of the Plant-Pathogenic Fungus Colletotrichum lupini.</title>
        <authorList>
            <person name="Baroncelli R."/>
            <person name="Pensec F."/>
            <person name="Da Lio D."/>
            <person name="Boufleur T."/>
            <person name="Vicente I."/>
            <person name="Sarrocco S."/>
            <person name="Picot A."/>
            <person name="Baraldi E."/>
            <person name="Sukno S."/>
            <person name="Thon M."/>
            <person name="Le Floch G."/>
        </authorList>
    </citation>
    <scope>NUCLEOTIDE SEQUENCE</scope>
    <source>
        <strain evidence="2">IMI 504893</strain>
    </source>
</reference>
<evidence type="ECO:0000313" key="2">
    <source>
        <dbReference type="EMBL" id="UQC78516.1"/>
    </source>
</evidence>